<keyword evidence="2" id="KW-1185">Reference proteome</keyword>
<sequence>MKNFFLFIILVLAFLSIDHPTVKEPRLALFNTISGMLSGSTQIEKNSTAKQTKKMIENKLELTSSQINYLTIQTKTNAKLKAFHKRFCEQNDLNLYFQGNDLRQVCQITAKQVKKITI</sequence>
<dbReference type="STRING" id="1123010.SAMN02745724_04107"/>
<accession>A0A1I1R4C4</accession>
<evidence type="ECO:0000313" key="1">
    <source>
        <dbReference type="EMBL" id="SFD29244.1"/>
    </source>
</evidence>
<dbReference type="RefSeq" id="WP_091989083.1">
    <property type="nucleotide sequence ID" value="NZ_FOLO01000046.1"/>
</dbReference>
<dbReference type="OrthoDB" id="6315326at2"/>
<protein>
    <submittedName>
        <fullName evidence="1">Uncharacterized protein</fullName>
    </submittedName>
</protein>
<dbReference type="EMBL" id="FOLO01000046">
    <property type="protein sequence ID" value="SFD29244.1"/>
    <property type="molecule type" value="Genomic_DNA"/>
</dbReference>
<organism evidence="1 2">
    <name type="scientific">Pseudoalteromonas denitrificans DSM 6059</name>
    <dbReference type="NCBI Taxonomy" id="1123010"/>
    <lineage>
        <taxon>Bacteria</taxon>
        <taxon>Pseudomonadati</taxon>
        <taxon>Pseudomonadota</taxon>
        <taxon>Gammaproteobacteria</taxon>
        <taxon>Alteromonadales</taxon>
        <taxon>Pseudoalteromonadaceae</taxon>
        <taxon>Pseudoalteromonas</taxon>
    </lineage>
</organism>
<evidence type="ECO:0000313" key="2">
    <source>
        <dbReference type="Proteomes" id="UP000198862"/>
    </source>
</evidence>
<gene>
    <name evidence="1" type="ORF">SAMN02745724_04107</name>
</gene>
<proteinExistence type="predicted"/>
<reference evidence="1 2" key="1">
    <citation type="submission" date="2016-10" db="EMBL/GenBank/DDBJ databases">
        <authorList>
            <person name="de Groot N.N."/>
        </authorList>
    </citation>
    <scope>NUCLEOTIDE SEQUENCE [LARGE SCALE GENOMIC DNA]</scope>
    <source>
        <strain evidence="1 2">DSM 6059</strain>
    </source>
</reference>
<dbReference type="Proteomes" id="UP000198862">
    <property type="component" value="Unassembled WGS sequence"/>
</dbReference>
<dbReference type="AlphaFoldDB" id="A0A1I1R4C4"/>
<name>A0A1I1R4C4_9GAMM</name>